<gene>
    <name evidence="2" type="ORF">SAMN04488502_10615</name>
</gene>
<evidence type="ECO:0000313" key="3">
    <source>
        <dbReference type="Proteomes" id="UP000214880"/>
    </source>
</evidence>
<evidence type="ECO:0000256" key="1">
    <source>
        <dbReference type="SAM" id="Phobius"/>
    </source>
</evidence>
<reference evidence="2 3" key="1">
    <citation type="submission" date="2016-10" db="EMBL/GenBank/DDBJ databases">
        <authorList>
            <person name="de Groot N.N."/>
        </authorList>
    </citation>
    <scope>NUCLEOTIDE SEQUENCE [LARGE SCALE GENOMIC DNA]</scope>
    <source>
        <strain evidence="2 3">DSM 1736</strain>
    </source>
</reference>
<keyword evidence="1" id="KW-0812">Transmembrane</keyword>
<sequence>MNKNNQRKSKQLLLFIGRGLLFICLVFNLLHLPSANAQVVENNKYGFSLILPDEWKVVYGRGEMQGTLLFSAFDKENAGKILVSAMPPYPVAMYSTEYSEILDIFINRFSAKRPDVKVESIKKDTIANQDANIAVYSWPRKDGGRQIVINAAFWMNDTILDIVGVFKETQREQGLQMFSEILNSLKLNESTSRDWLISGIPIKKTAITQKPAKPLQVPPDFIPKTLITIMNWPIAMLKLKIIYKQSTPYQKP</sequence>
<name>A0A1G9UPF9_9FIRM</name>
<dbReference type="Proteomes" id="UP000214880">
    <property type="component" value="Unassembled WGS sequence"/>
</dbReference>
<keyword evidence="1" id="KW-1133">Transmembrane helix</keyword>
<dbReference type="EMBL" id="FNHB01000006">
    <property type="protein sequence ID" value="SDM61734.1"/>
    <property type="molecule type" value="Genomic_DNA"/>
</dbReference>
<accession>A0A1G9UPF9</accession>
<keyword evidence="3" id="KW-1185">Reference proteome</keyword>
<dbReference type="AlphaFoldDB" id="A0A1G9UPF9"/>
<evidence type="ECO:0008006" key="4">
    <source>
        <dbReference type="Google" id="ProtNLM"/>
    </source>
</evidence>
<protein>
    <recommendedName>
        <fullName evidence="4">PsbP C-terminal domain-containing protein</fullName>
    </recommendedName>
</protein>
<evidence type="ECO:0000313" key="2">
    <source>
        <dbReference type="EMBL" id="SDM61734.1"/>
    </source>
</evidence>
<proteinExistence type="predicted"/>
<feature type="transmembrane region" description="Helical" evidence="1">
    <location>
        <begin position="12"/>
        <end position="32"/>
    </location>
</feature>
<dbReference type="STRING" id="146817.SAMN04488502_10615"/>
<organism evidence="2 3">
    <name type="scientific">Dendrosporobacter quercicolus</name>
    <dbReference type="NCBI Taxonomy" id="146817"/>
    <lineage>
        <taxon>Bacteria</taxon>
        <taxon>Bacillati</taxon>
        <taxon>Bacillota</taxon>
        <taxon>Negativicutes</taxon>
        <taxon>Selenomonadales</taxon>
        <taxon>Sporomusaceae</taxon>
        <taxon>Dendrosporobacter</taxon>
    </lineage>
</organism>
<keyword evidence="1" id="KW-0472">Membrane</keyword>